<reference evidence="1" key="1">
    <citation type="submission" date="2020-10" db="EMBL/GenBank/DDBJ databases">
        <authorList>
            <person name="Gilroy R."/>
        </authorList>
    </citation>
    <scope>NUCLEOTIDE SEQUENCE</scope>
    <source>
        <strain evidence="1">517</strain>
    </source>
</reference>
<comment type="caution">
    <text evidence="1">The sequence shown here is derived from an EMBL/GenBank/DDBJ whole genome shotgun (WGS) entry which is preliminary data.</text>
</comment>
<dbReference type="SUPFAM" id="SSF55729">
    <property type="entry name" value="Acyl-CoA N-acyltransferases (Nat)"/>
    <property type="match status" value="1"/>
</dbReference>
<evidence type="ECO:0008006" key="3">
    <source>
        <dbReference type="Google" id="ProtNLM"/>
    </source>
</evidence>
<sequence>MDFIRIHDIRADKFAKALYKEAFPLRERKPYFLLNRKTVSVDCITDNGNKCGIMIYIESEEVVFIDFFAISASVRGGGKGGKALEEFCRAHSGKPVVLEIENPYIASDNAEQRVKRKNFYLRHGFSEAGINIKMKGLNAILMTYGGEVSYDRYLRALEKGYGKAFVKFVSPVQIH</sequence>
<protein>
    <recommendedName>
        <fullName evidence="3">N-acetyltransferase domain-containing protein</fullName>
    </recommendedName>
</protein>
<gene>
    <name evidence="1" type="ORF">IAB16_04110</name>
</gene>
<dbReference type="Gene3D" id="3.40.630.30">
    <property type="match status" value="1"/>
</dbReference>
<reference evidence="1" key="2">
    <citation type="journal article" date="2021" name="PeerJ">
        <title>Extensive microbial diversity within the chicken gut microbiome revealed by metagenomics and culture.</title>
        <authorList>
            <person name="Gilroy R."/>
            <person name="Ravi A."/>
            <person name="Getino M."/>
            <person name="Pursley I."/>
            <person name="Horton D.L."/>
            <person name="Alikhan N.F."/>
            <person name="Baker D."/>
            <person name="Gharbi K."/>
            <person name="Hall N."/>
            <person name="Watson M."/>
            <person name="Adriaenssens E.M."/>
            <person name="Foster-Nyarko E."/>
            <person name="Jarju S."/>
            <person name="Secka A."/>
            <person name="Antonio M."/>
            <person name="Oren A."/>
            <person name="Chaudhuri R.R."/>
            <person name="La Ragione R."/>
            <person name="Hildebrand F."/>
            <person name="Pallen M.J."/>
        </authorList>
    </citation>
    <scope>NUCLEOTIDE SEQUENCE</scope>
    <source>
        <strain evidence="1">517</strain>
    </source>
</reference>
<evidence type="ECO:0000313" key="1">
    <source>
        <dbReference type="EMBL" id="MBO8424180.1"/>
    </source>
</evidence>
<organism evidence="1 2">
    <name type="scientific">Candidatus Stercoripulliclostridium pullicola</name>
    <dbReference type="NCBI Taxonomy" id="2840953"/>
    <lineage>
        <taxon>Bacteria</taxon>
        <taxon>Bacillati</taxon>
        <taxon>Bacillota</taxon>
        <taxon>Clostridia</taxon>
        <taxon>Eubacteriales</taxon>
        <taxon>Candidatus Stercoripulliclostridium</taxon>
    </lineage>
</organism>
<dbReference type="EMBL" id="JADINF010000104">
    <property type="protein sequence ID" value="MBO8424180.1"/>
    <property type="molecule type" value="Genomic_DNA"/>
</dbReference>
<accession>A0A940ID91</accession>
<dbReference type="InterPro" id="IPR016181">
    <property type="entry name" value="Acyl_CoA_acyltransferase"/>
</dbReference>
<name>A0A940ID91_9FIRM</name>
<proteinExistence type="predicted"/>
<dbReference type="Proteomes" id="UP000727857">
    <property type="component" value="Unassembled WGS sequence"/>
</dbReference>
<dbReference type="AlphaFoldDB" id="A0A940ID91"/>
<evidence type="ECO:0000313" key="2">
    <source>
        <dbReference type="Proteomes" id="UP000727857"/>
    </source>
</evidence>